<dbReference type="Proteomes" id="UP000274822">
    <property type="component" value="Unassembled WGS sequence"/>
</dbReference>
<evidence type="ECO:0000313" key="1">
    <source>
        <dbReference type="EMBL" id="RUS34582.1"/>
    </source>
</evidence>
<dbReference type="EMBL" id="RBNJ01000408">
    <property type="protein sequence ID" value="RUS34582.1"/>
    <property type="molecule type" value="Genomic_DNA"/>
</dbReference>
<comment type="caution">
    <text evidence="1">The sequence shown here is derived from an EMBL/GenBank/DDBJ whole genome shotgun (WGS) entry which is preliminary data.</text>
</comment>
<proteinExistence type="predicted"/>
<organism evidence="1 2">
    <name type="scientific">Jimgerdemannia flammicorona</name>
    <dbReference type="NCBI Taxonomy" id="994334"/>
    <lineage>
        <taxon>Eukaryota</taxon>
        <taxon>Fungi</taxon>
        <taxon>Fungi incertae sedis</taxon>
        <taxon>Mucoromycota</taxon>
        <taxon>Mucoromycotina</taxon>
        <taxon>Endogonomycetes</taxon>
        <taxon>Endogonales</taxon>
        <taxon>Endogonaceae</taxon>
        <taxon>Jimgerdemannia</taxon>
    </lineage>
</organism>
<gene>
    <name evidence="1" type="ORF">BC938DRAFT_479629</name>
</gene>
<keyword evidence="2" id="KW-1185">Reference proteome</keyword>
<sequence length="185" mass="21037">MYSWIGNLDNLLAEILALQHPDEGVRRVLDSNHHIFLVLDLALFQPRHDVFLELSSVLRNVVRKDESLDPEPLPQDILEIVHALGFLAVVLRDHATDGDAREIFGVLQHDVKRLPAHVLKVHVDSARTHLRQRLGRVARLVVERRVVPAFLEHEPYFGIVSGRSHDSHPLQLSDLPNELSHRTGC</sequence>
<protein>
    <submittedName>
        <fullName evidence="1">Uncharacterized protein</fullName>
    </submittedName>
</protein>
<name>A0A433QXQ0_9FUNG</name>
<reference evidence="1 2" key="1">
    <citation type="journal article" date="2018" name="New Phytol.">
        <title>Phylogenomics of Endogonaceae and evolution of mycorrhizas within Mucoromycota.</title>
        <authorList>
            <person name="Chang Y."/>
            <person name="Desiro A."/>
            <person name="Na H."/>
            <person name="Sandor L."/>
            <person name="Lipzen A."/>
            <person name="Clum A."/>
            <person name="Barry K."/>
            <person name="Grigoriev I.V."/>
            <person name="Martin F.M."/>
            <person name="Stajich J.E."/>
            <person name="Smith M.E."/>
            <person name="Bonito G."/>
            <person name="Spatafora J.W."/>
        </authorList>
    </citation>
    <scope>NUCLEOTIDE SEQUENCE [LARGE SCALE GENOMIC DNA]</scope>
    <source>
        <strain evidence="1 2">AD002</strain>
    </source>
</reference>
<evidence type="ECO:0000313" key="2">
    <source>
        <dbReference type="Proteomes" id="UP000274822"/>
    </source>
</evidence>
<dbReference type="AlphaFoldDB" id="A0A433QXQ0"/>
<accession>A0A433QXQ0</accession>